<name>A0A1G6XZL2_9BACT</name>
<dbReference type="EMBL" id="FNAC01000072">
    <property type="protein sequence ID" value="SDD82816.1"/>
    <property type="molecule type" value="Genomic_DNA"/>
</dbReference>
<organism evidence="3 4">
    <name type="scientific">Algoriphagus faecimaris</name>
    <dbReference type="NCBI Taxonomy" id="686796"/>
    <lineage>
        <taxon>Bacteria</taxon>
        <taxon>Pseudomonadati</taxon>
        <taxon>Bacteroidota</taxon>
        <taxon>Cytophagia</taxon>
        <taxon>Cytophagales</taxon>
        <taxon>Cyclobacteriaceae</taxon>
        <taxon>Algoriphagus</taxon>
    </lineage>
</organism>
<accession>A0A1G6XZL2</accession>
<dbReference type="OrthoDB" id="8756677at2"/>
<sequence length="144" mass="16344">MKILTAISLLLFISLSSFSQTDSQKIIALDLAWEKALLESDVVFLENLLSEDFIWVHDHASLTDGKKEVVNRAKQIQAGQMDNTRKRISRDQKVLILEQTAIVSGFTVVDRGPTPTTYNYMRTYVKVEGQYKLLANHTMAIPEE</sequence>
<dbReference type="Gene3D" id="3.10.450.50">
    <property type="match status" value="1"/>
</dbReference>
<evidence type="ECO:0000259" key="2">
    <source>
        <dbReference type="Pfam" id="PF14534"/>
    </source>
</evidence>
<gene>
    <name evidence="3" type="ORF">SAMN04488104_10724</name>
</gene>
<dbReference type="RefSeq" id="WP_087941412.1">
    <property type="nucleotide sequence ID" value="NZ_FNAC01000072.1"/>
</dbReference>
<evidence type="ECO:0000313" key="4">
    <source>
        <dbReference type="Proteomes" id="UP000199060"/>
    </source>
</evidence>
<evidence type="ECO:0000313" key="3">
    <source>
        <dbReference type="EMBL" id="SDD82816.1"/>
    </source>
</evidence>
<dbReference type="InterPro" id="IPR027843">
    <property type="entry name" value="DUF4440"/>
</dbReference>
<dbReference type="InterPro" id="IPR032710">
    <property type="entry name" value="NTF2-like_dom_sf"/>
</dbReference>
<proteinExistence type="predicted"/>
<dbReference type="SUPFAM" id="SSF54427">
    <property type="entry name" value="NTF2-like"/>
    <property type="match status" value="1"/>
</dbReference>
<feature type="signal peptide" evidence="1">
    <location>
        <begin position="1"/>
        <end position="19"/>
    </location>
</feature>
<feature type="domain" description="DUF4440" evidence="2">
    <location>
        <begin position="26"/>
        <end position="133"/>
    </location>
</feature>
<keyword evidence="1" id="KW-0732">Signal</keyword>
<reference evidence="4" key="1">
    <citation type="submission" date="2016-10" db="EMBL/GenBank/DDBJ databases">
        <authorList>
            <person name="Varghese N."/>
            <person name="Submissions S."/>
        </authorList>
    </citation>
    <scope>NUCLEOTIDE SEQUENCE [LARGE SCALE GENOMIC DNA]</scope>
    <source>
        <strain evidence="4">DSM 23095</strain>
    </source>
</reference>
<dbReference type="STRING" id="686796.SAMN04488104_10724"/>
<dbReference type="Pfam" id="PF14534">
    <property type="entry name" value="DUF4440"/>
    <property type="match status" value="1"/>
</dbReference>
<feature type="chain" id="PRO_5011483532" description="DUF4440 domain-containing protein" evidence="1">
    <location>
        <begin position="20"/>
        <end position="144"/>
    </location>
</feature>
<dbReference type="AlphaFoldDB" id="A0A1G6XZL2"/>
<dbReference type="Proteomes" id="UP000199060">
    <property type="component" value="Unassembled WGS sequence"/>
</dbReference>
<keyword evidence="4" id="KW-1185">Reference proteome</keyword>
<protein>
    <recommendedName>
        <fullName evidence="2">DUF4440 domain-containing protein</fullName>
    </recommendedName>
</protein>
<evidence type="ECO:0000256" key="1">
    <source>
        <dbReference type="SAM" id="SignalP"/>
    </source>
</evidence>